<gene>
    <name evidence="1" type="ORF">V3C41_20670</name>
</gene>
<dbReference type="PANTHER" id="PTHR37316">
    <property type="entry name" value="TEICHOIC ACID GLYCEROL-PHOSPHATE PRIMASE"/>
    <property type="match status" value="1"/>
</dbReference>
<dbReference type="InterPro" id="IPR051612">
    <property type="entry name" value="Teichoic_Acid_Biosynth"/>
</dbReference>
<dbReference type="RefSeq" id="WP_026542537.1">
    <property type="nucleotide sequence ID" value="NZ_JBBMFV010000004.1"/>
</dbReference>
<dbReference type="Gene3D" id="3.40.50.12580">
    <property type="match status" value="1"/>
</dbReference>
<proteinExistence type="predicted"/>
<dbReference type="InterPro" id="IPR007554">
    <property type="entry name" value="Glycerophosphate_synth"/>
</dbReference>
<keyword evidence="2" id="KW-1185">Reference proteome</keyword>
<dbReference type="Pfam" id="PF04464">
    <property type="entry name" value="Glyphos_transf"/>
    <property type="match status" value="1"/>
</dbReference>
<dbReference type="EMBL" id="JBBMFV010000004">
    <property type="protein sequence ID" value="MEO3943487.1"/>
    <property type="molecule type" value="Genomic_DNA"/>
</dbReference>
<sequence length="675" mass="77835">MPDLPPLLTIVLEETGQLDRESAMYRRLIAARLRLESHFAVLHVAESLTTPVIARLCREIDSKYVIFMRTSHLLSANYVATIFEYLKSRTVYLAEPVIYTGPIPKNVAGTKLDDTYHYARDTDVFGSAFNTRRLSDALEALGDVDRSAIYTSYRMYWSIAKVRPLITGFSTASDTKAATGLRVSAEASRLMPVMPLPSKEIRLQVLRYVSLFLRGIRGQKATSISLNHLRDLIRGFELMELLAMVETLQPFEAAWIRWLDDPADGKQFFKQLSTKDAYLVFRPNTDDGGAGEVPLYELLFDQEILTINKCYRARNLRSGHARPGSYNFYNRPIRPSSTILFFDRPFQADDNAEHLYEYFTAKHPEFDQAYFAINPKSPDWDRLQAKGFKLISIFTKEFYEKFLVSDLVVSSQIYSIRYRGKSFANSRFVYLQHGIQLNDMSDWVLSKYFDVFIATGRIEAEYMEKLAPIETLNSGLPRYESLNRDTLGQQHLLFMPTWRFNLHQSSTEHFVQSSYFQAIDALLSDHALLKFLEETDRIMHVKLHPNVEKRAGQFRFTDRIVKSELSYREAIRAAELVVTDYSSAALDAAFVGTPIAYYHWDAADFFNDQPYESRLDYADEGLGPVFHEHAGLINYIVRKEFTVTDPEYIGRRERFFEGVDPGRINEKIVERMLSL</sequence>
<name>A0ABV0GY97_PAENI</name>
<protein>
    <submittedName>
        <fullName evidence="1">CDP-glycerol glycerophosphotransferase family protein</fullName>
    </submittedName>
</protein>
<dbReference type="PANTHER" id="PTHR37316:SF3">
    <property type="entry name" value="TEICHOIC ACID GLYCEROL-PHOSPHATE TRANSFERASE"/>
    <property type="match status" value="1"/>
</dbReference>
<dbReference type="InterPro" id="IPR043148">
    <property type="entry name" value="TagF_C"/>
</dbReference>
<dbReference type="Proteomes" id="UP001448614">
    <property type="component" value="Unassembled WGS sequence"/>
</dbReference>
<comment type="caution">
    <text evidence="1">The sequence shown here is derived from an EMBL/GenBank/DDBJ whole genome shotgun (WGS) entry which is preliminary data.</text>
</comment>
<evidence type="ECO:0000313" key="1">
    <source>
        <dbReference type="EMBL" id="MEO3943487.1"/>
    </source>
</evidence>
<reference evidence="1 2" key="1">
    <citation type="journal article" date="2024" name="Appl. Microbiol. Biotechnol.">
        <title>Biosynthetic gene clusters with biotechnological applications in novel Antarctic isolates from Actinomycetota.</title>
        <authorList>
            <person name="Bruna P."/>
            <person name="Nunez-Montero K."/>
            <person name="Contreras M.J."/>
            <person name="Leal K."/>
            <person name="Garcia M."/>
            <person name="Abanto M."/>
            <person name="Barrientos L."/>
        </authorList>
    </citation>
    <scope>NUCLEOTIDE SEQUENCE [LARGE SCALE GENOMIC DNA]</scope>
    <source>
        <strain evidence="1 2">Se16.17</strain>
    </source>
</reference>
<evidence type="ECO:0000313" key="2">
    <source>
        <dbReference type="Proteomes" id="UP001448614"/>
    </source>
</evidence>
<accession>A0ABV0GY97</accession>
<organism evidence="1 2">
    <name type="scientific">Paenarthrobacter nicotinovorans</name>
    <name type="common">Arthrobacter nicotinovorans</name>
    <dbReference type="NCBI Taxonomy" id="29320"/>
    <lineage>
        <taxon>Bacteria</taxon>
        <taxon>Bacillati</taxon>
        <taxon>Actinomycetota</taxon>
        <taxon>Actinomycetes</taxon>
        <taxon>Micrococcales</taxon>
        <taxon>Micrococcaceae</taxon>
        <taxon>Paenarthrobacter</taxon>
    </lineage>
</organism>